<name>A0A370I7N4_9NOCA</name>
<sequence>MSGGDWLLVEALGPESEPTMVADGCQLKEWASLVRVRRNLGPTAFRLMREAMDRSREGGPVGLCDGGLRAVAMPVRCAFGATHGFQVWVGGNEERVPPPRAVGAWDWLSKTELAHHGPGLEELIFARAPGDVRVVRTPPEVFGRMARFDGRLEYSAVLTGTDPAGRWQGEVYLLGDDDRVRCFQMTVRVHDDGGIVTRALMHEITDARPPRPTPELAMTRAVSQADDAGVGFIELGMGVIYEWINEPQPPLDPWTTERPEFHPDDVEGYRAAYREVSTLGPDRRARRELQVRLRFAETDWIAVRIEISYLSGDSPHGLIRVTPAPAG</sequence>
<reference evidence="2 3" key="1">
    <citation type="submission" date="2018-07" db="EMBL/GenBank/DDBJ databases">
        <title>Genomic Encyclopedia of Type Strains, Phase IV (KMG-IV): sequencing the most valuable type-strain genomes for metagenomic binning, comparative biology and taxonomic classification.</title>
        <authorList>
            <person name="Goeker M."/>
        </authorList>
    </citation>
    <scope>NUCLEOTIDE SEQUENCE [LARGE SCALE GENOMIC DNA]</scope>
    <source>
        <strain evidence="2 3">DSM 44290</strain>
    </source>
</reference>
<proteinExistence type="predicted"/>
<dbReference type="AlphaFoldDB" id="A0A370I7N4"/>
<dbReference type="InterPro" id="IPR041458">
    <property type="entry name" value="Rv3651-like_N"/>
</dbReference>
<dbReference type="EMBL" id="QQBC01000004">
    <property type="protein sequence ID" value="RDI66746.1"/>
    <property type="molecule type" value="Genomic_DNA"/>
</dbReference>
<evidence type="ECO:0000259" key="1">
    <source>
        <dbReference type="Pfam" id="PF18007"/>
    </source>
</evidence>
<protein>
    <recommendedName>
        <fullName evidence="1">Rv3651-like N-terminal domain-containing protein</fullName>
    </recommendedName>
</protein>
<organism evidence="2 3">
    <name type="scientific">Nocardia pseudobrasiliensis</name>
    <dbReference type="NCBI Taxonomy" id="45979"/>
    <lineage>
        <taxon>Bacteria</taxon>
        <taxon>Bacillati</taxon>
        <taxon>Actinomycetota</taxon>
        <taxon>Actinomycetes</taxon>
        <taxon>Mycobacteriales</taxon>
        <taxon>Nocardiaceae</taxon>
        <taxon>Nocardia</taxon>
    </lineage>
</organism>
<accession>A0A370I7N4</accession>
<comment type="caution">
    <text evidence="2">The sequence shown here is derived from an EMBL/GenBank/DDBJ whole genome shotgun (WGS) entry which is preliminary data.</text>
</comment>
<dbReference type="Proteomes" id="UP000254869">
    <property type="component" value="Unassembled WGS sequence"/>
</dbReference>
<gene>
    <name evidence="2" type="ORF">DFR76_104497</name>
</gene>
<keyword evidence="3" id="KW-1185">Reference proteome</keyword>
<dbReference type="Pfam" id="PF18007">
    <property type="entry name" value="Rv3651-like_N"/>
    <property type="match status" value="1"/>
</dbReference>
<dbReference type="STRING" id="1210086.GCA_001613105_01693"/>
<evidence type="ECO:0000313" key="3">
    <source>
        <dbReference type="Proteomes" id="UP000254869"/>
    </source>
</evidence>
<dbReference type="RefSeq" id="WP_067994381.1">
    <property type="nucleotide sequence ID" value="NZ_QQBC01000004.1"/>
</dbReference>
<feature type="domain" description="Rv3651-like N-terminal" evidence="1">
    <location>
        <begin position="5"/>
        <end position="98"/>
    </location>
</feature>
<evidence type="ECO:0000313" key="2">
    <source>
        <dbReference type="EMBL" id="RDI66746.1"/>
    </source>
</evidence>